<keyword evidence="2" id="KW-0547">Nucleotide-binding</keyword>
<evidence type="ECO:0000313" key="6">
    <source>
        <dbReference type="Proteomes" id="UP000001073"/>
    </source>
</evidence>
<evidence type="ECO:0000256" key="3">
    <source>
        <dbReference type="ARBA" id="ARBA00023134"/>
    </source>
</evidence>
<dbReference type="Ensembl" id="ENSNLET00000046449.1">
    <property type="protein sequence ID" value="ENSNLEP00000025840.1"/>
    <property type="gene ID" value="ENSNLEG00000035335.1"/>
</dbReference>
<dbReference type="PRINTS" id="PR00449">
    <property type="entry name" value="RASTRNSFRMNG"/>
</dbReference>
<dbReference type="PROSITE" id="PS51419">
    <property type="entry name" value="RAB"/>
    <property type="match status" value="1"/>
</dbReference>
<dbReference type="AlphaFoldDB" id="A0A2I3G0H4"/>
<dbReference type="GO" id="GO:0005525">
    <property type="term" value="F:GTP binding"/>
    <property type="evidence" value="ECO:0007669"/>
    <property type="project" value="UniProtKB-KW"/>
</dbReference>
<dbReference type="Pfam" id="PF00071">
    <property type="entry name" value="Ras"/>
    <property type="match status" value="2"/>
</dbReference>
<dbReference type="EMBL" id="ADFV01078316">
    <property type="status" value="NOT_ANNOTATED_CDS"/>
    <property type="molecule type" value="Genomic_DNA"/>
</dbReference>
<reference evidence="5 6" key="1">
    <citation type="submission" date="2012-10" db="EMBL/GenBank/DDBJ databases">
        <authorList>
            <consortium name="Gibbon Genome Sequencing Consortium"/>
        </authorList>
    </citation>
    <scope>NUCLEOTIDE SEQUENCE [LARGE SCALE GENOMIC DNA]</scope>
</reference>
<dbReference type="SMART" id="SM00174">
    <property type="entry name" value="RHO"/>
    <property type="match status" value="1"/>
</dbReference>
<dbReference type="Proteomes" id="UP000001073">
    <property type="component" value="Chromosome 23"/>
</dbReference>
<dbReference type="InterPro" id="IPR027417">
    <property type="entry name" value="P-loop_NTPase"/>
</dbReference>
<keyword evidence="3" id="KW-0342">GTP-binding</keyword>
<feature type="region of interest" description="Disordered" evidence="4">
    <location>
        <begin position="162"/>
        <end position="196"/>
    </location>
</feature>
<comment type="similarity">
    <text evidence="1">Belongs to the small GTPase superfamily. Rab family.</text>
</comment>
<keyword evidence="6" id="KW-1185">Reference proteome</keyword>
<evidence type="ECO:0000256" key="2">
    <source>
        <dbReference type="ARBA" id="ARBA00022741"/>
    </source>
</evidence>
<evidence type="ECO:0000313" key="5">
    <source>
        <dbReference type="Ensembl" id="ENSNLEP00000025840.1"/>
    </source>
</evidence>
<proteinExistence type="inferred from homology"/>
<dbReference type="InterPro" id="IPR001806">
    <property type="entry name" value="Small_GTPase"/>
</dbReference>
<dbReference type="GeneTree" id="ENSGT00940000154337"/>
<sequence length="196" mass="21549">MVNRGATRPYSPNTGNKICQFKLVLLEESAVCKSSLVLCLVKGQFHEFQESTIGVTLKVIKAVSSLAPMHYRGAQAAVVVCDITNEESFARAKNWVKELQRQACPDIVIALSGNKADLANKRAADFQETQSYAVDNSLLFMKTSAKTSVNVNEMFMAIAKKLPKNEPQNPEANSARRRGVALTEPTQPNRIQCCSN</sequence>
<organism evidence="5 6">
    <name type="scientific">Nomascus leucogenys</name>
    <name type="common">Northern white-cheeked gibbon</name>
    <name type="synonym">Hylobates leucogenys</name>
    <dbReference type="NCBI Taxonomy" id="61853"/>
    <lineage>
        <taxon>Eukaryota</taxon>
        <taxon>Metazoa</taxon>
        <taxon>Chordata</taxon>
        <taxon>Craniata</taxon>
        <taxon>Vertebrata</taxon>
        <taxon>Euteleostomi</taxon>
        <taxon>Mammalia</taxon>
        <taxon>Eutheria</taxon>
        <taxon>Euarchontoglires</taxon>
        <taxon>Primates</taxon>
        <taxon>Haplorrhini</taxon>
        <taxon>Catarrhini</taxon>
        <taxon>Hylobatidae</taxon>
        <taxon>Nomascus</taxon>
    </lineage>
</organism>
<protein>
    <recommendedName>
        <fullName evidence="7">RAB5A, member RAS oncogene family</fullName>
    </recommendedName>
</protein>
<dbReference type="SUPFAM" id="SSF52540">
    <property type="entry name" value="P-loop containing nucleoside triphosphate hydrolases"/>
    <property type="match status" value="1"/>
</dbReference>
<name>A0A2I3G0H4_NOMLE</name>
<dbReference type="Gene3D" id="3.40.50.300">
    <property type="entry name" value="P-loop containing nucleotide triphosphate hydrolases"/>
    <property type="match status" value="1"/>
</dbReference>
<dbReference type="SMART" id="SM00173">
    <property type="entry name" value="RAS"/>
    <property type="match status" value="1"/>
</dbReference>
<dbReference type="SMART" id="SM00175">
    <property type="entry name" value="RAB"/>
    <property type="match status" value="1"/>
</dbReference>
<dbReference type="PANTHER" id="PTHR47978">
    <property type="match status" value="1"/>
</dbReference>
<reference evidence="5" key="3">
    <citation type="submission" date="2025-09" db="UniProtKB">
        <authorList>
            <consortium name="Ensembl"/>
        </authorList>
    </citation>
    <scope>IDENTIFICATION</scope>
</reference>
<evidence type="ECO:0008006" key="7">
    <source>
        <dbReference type="Google" id="ProtNLM"/>
    </source>
</evidence>
<dbReference type="EMBL" id="ADFV01078315">
    <property type="status" value="NOT_ANNOTATED_CDS"/>
    <property type="molecule type" value="Genomic_DNA"/>
</dbReference>
<evidence type="ECO:0000256" key="1">
    <source>
        <dbReference type="ARBA" id="ARBA00006270"/>
    </source>
</evidence>
<reference evidence="5" key="2">
    <citation type="submission" date="2025-08" db="UniProtKB">
        <authorList>
            <consortium name="Ensembl"/>
        </authorList>
    </citation>
    <scope>IDENTIFICATION</scope>
</reference>
<feature type="compositionally biased region" description="Polar residues" evidence="4">
    <location>
        <begin position="184"/>
        <end position="196"/>
    </location>
</feature>
<dbReference type="GO" id="GO:0003924">
    <property type="term" value="F:GTPase activity"/>
    <property type="evidence" value="ECO:0007669"/>
    <property type="project" value="InterPro"/>
</dbReference>
<accession>A0A2I3G0H4</accession>
<evidence type="ECO:0000256" key="4">
    <source>
        <dbReference type="SAM" id="MobiDB-lite"/>
    </source>
</evidence>